<dbReference type="PROSITE" id="PS51257">
    <property type="entry name" value="PROKAR_LIPOPROTEIN"/>
    <property type="match status" value="1"/>
</dbReference>
<dbReference type="STRING" id="219572.A7J50_2109"/>
<name>A0A172YYY1_9PSED</name>
<sequence>MSRLIHSVWVALGMGWLSGCAVGPVDRFTLEVDLPADFELKTAANYRPATGETCTLPVRRGKRPERKVFFTEFSPVANRVSYELPLSETIEGCPSVLHSVQFEFYGRWGKRDTDVGRDFGSIAIRDRLPDDFPTMPESGVQVLQGQCRWHFRTVGPLHAIRKILQCHSLDAMGLPEKTKPGGGAQRDQIEGKKLRLVLTVTKQELPAFRDRWIAVPRGWKRCRGTSFEDLTGACGGFTTDFKPIQMPDGRICDVYPTCNE</sequence>
<dbReference type="PATRIC" id="fig|219572.3.peg.2164"/>
<protein>
    <submittedName>
        <fullName evidence="1">Putative lipoprotein</fullName>
    </submittedName>
</protein>
<gene>
    <name evidence="1" type="ORF">A7J50_2109</name>
</gene>
<accession>A0A172YYY1</accession>
<dbReference type="Proteomes" id="UP000077829">
    <property type="component" value="Chromosome"/>
</dbReference>
<dbReference type="EMBL" id="CP015600">
    <property type="protein sequence ID" value="ANF85525.1"/>
    <property type="molecule type" value="Genomic_DNA"/>
</dbReference>
<dbReference type="KEGG" id="panr:A7J50_2109"/>
<evidence type="ECO:0000313" key="1">
    <source>
        <dbReference type="EMBL" id="ANF85525.1"/>
    </source>
</evidence>
<dbReference type="RefSeq" id="WP_064451739.1">
    <property type="nucleotide sequence ID" value="NZ_CP015600.1"/>
</dbReference>
<dbReference type="AlphaFoldDB" id="A0A172YYY1"/>
<organism evidence="1 2">
    <name type="scientific">Pseudomonas antarctica</name>
    <dbReference type="NCBI Taxonomy" id="219572"/>
    <lineage>
        <taxon>Bacteria</taxon>
        <taxon>Pseudomonadati</taxon>
        <taxon>Pseudomonadota</taxon>
        <taxon>Gammaproteobacteria</taxon>
        <taxon>Pseudomonadales</taxon>
        <taxon>Pseudomonadaceae</taxon>
        <taxon>Pseudomonas</taxon>
    </lineage>
</organism>
<proteinExistence type="predicted"/>
<keyword evidence="1" id="KW-0449">Lipoprotein</keyword>
<reference evidence="1 2" key="1">
    <citation type="submission" date="2016-05" db="EMBL/GenBank/DDBJ databases">
        <title>Complete genome sequence of Pseudomonas antarctica PAMC 27494.</title>
        <authorList>
            <person name="Lee J."/>
        </authorList>
    </citation>
    <scope>NUCLEOTIDE SEQUENCE [LARGE SCALE GENOMIC DNA]</scope>
    <source>
        <strain evidence="1 2">PAMC 27494</strain>
    </source>
</reference>
<evidence type="ECO:0000313" key="2">
    <source>
        <dbReference type="Proteomes" id="UP000077829"/>
    </source>
</evidence>